<dbReference type="InterPro" id="IPR001412">
    <property type="entry name" value="aa-tRNA-synth_I_CS"/>
</dbReference>
<dbReference type="Proteomes" id="UP000046393">
    <property type="component" value="Unplaced"/>
</dbReference>
<dbReference type="InterPro" id="IPR050203">
    <property type="entry name" value="Trp-tRNA_synthetase"/>
</dbReference>
<dbReference type="GO" id="GO:0005524">
    <property type="term" value="F:ATP binding"/>
    <property type="evidence" value="ECO:0007669"/>
    <property type="project" value="UniProtKB-KW"/>
</dbReference>
<evidence type="ECO:0000256" key="8">
    <source>
        <dbReference type="ARBA" id="ARBA00023146"/>
    </source>
</evidence>
<feature type="region of interest" description="Disordered" evidence="11">
    <location>
        <begin position="218"/>
        <end position="237"/>
    </location>
</feature>
<evidence type="ECO:0000256" key="2">
    <source>
        <dbReference type="ARBA" id="ARBA00005594"/>
    </source>
</evidence>
<sequence>MDKKFFNCTRVLRNALFSRSVTSDANRHPAVYFSGIQPTGIPHLGNYFGFIKPWLAIQEKESGVSNLYLSIADYHSLSCGPLDAAQIKRRILSMTASLLACGINPKRTCLFQQSAVAEHTNLMFILGMLQTVPQLTRQAQFKEKSMKFRDGSVPLNLLIYPVLQAADILLYKATHVPVGEDQTQHLRLSRDIAHLFNSFYKVDYFPIPKQVTMKSKRVKSLRNPHKKMSKSDPSSLSRIDLTDSKEDIFTKCSKALSDFQSNITYNVDERPGIANLIAIYCALNAKSPAEVVRECAGLDTKGFKYKLAEELDKELSPIRQRYDELMVNEKYIIDVLDEGSEKARRTAMYIFDEIKSIVGLRF</sequence>
<comment type="similarity">
    <text evidence="2 10">Belongs to the class-I aminoacyl-tRNA synthetase family.</text>
</comment>
<keyword evidence="7 10" id="KW-0648">Protein biosynthesis</keyword>
<name>A0A0N5ALT1_9BILA</name>
<dbReference type="Pfam" id="PF00579">
    <property type="entry name" value="tRNA-synt_1b"/>
    <property type="match status" value="1"/>
</dbReference>
<evidence type="ECO:0000256" key="6">
    <source>
        <dbReference type="ARBA" id="ARBA00022840"/>
    </source>
</evidence>
<dbReference type="AlphaFoldDB" id="A0A0N5ALT1"/>
<keyword evidence="6 10" id="KW-0067">ATP-binding</keyword>
<proteinExistence type="inferred from homology"/>
<evidence type="ECO:0000256" key="10">
    <source>
        <dbReference type="RuleBase" id="RU363036"/>
    </source>
</evidence>
<dbReference type="NCBIfam" id="TIGR00233">
    <property type="entry name" value="trpS"/>
    <property type="match status" value="1"/>
</dbReference>
<dbReference type="GO" id="GO:0005759">
    <property type="term" value="C:mitochondrial matrix"/>
    <property type="evidence" value="ECO:0007669"/>
    <property type="project" value="TreeGrafter"/>
</dbReference>
<dbReference type="PANTHER" id="PTHR43766:SF1">
    <property type="entry name" value="TRYPTOPHAN--TRNA LIGASE, MITOCHONDRIAL"/>
    <property type="match status" value="1"/>
</dbReference>
<reference evidence="13" key="1">
    <citation type="submission" date="2017-02" db="UniProtKB">
        <authorList>
            <consortium name="WormBaseParasite"/>
        </authorList>
    </citation>
    <scope>IDENTIFICATION</scope>
</reference>
<evidence type="ECO:0000313" key="13">
    <source>
        <dbReference type="WBParaSite" id="SMUV_0000550801-mRNA-1"/>
    </source>
</evidence>
<evidence type="ECO:0000313" key="12">
    <source>
        <dbReference type="Proteomes" id="UP000046393"/>
    </source>
</evidence>
<protein>
    <recommendedName>
        <fullName evidence="3">tryptophan--tRNA ligase</fullName>
        <ecNumber evidence="3">6.1.1.2</ecNumber>
    </recommendedName>
    <alternativeName>
        <fullName evidence="9">Tryptophanyl-tRNA synthetase</fullName>
    </alternativeName>
</protein>
<organism evidence="12 13">
    <name type="scientific">Syphacia muris</name>
    <dbReference type="NCBI Taxonomy" id="451379"/>
    <lineage>
        <taxon>Eukaryota</taxon>
        <taxon>Metazoa</taxon>
        <taxon>Ecdysozoa</taxon>
        <taxon>Nematoda</taxon>
        <taxon>Chromadorea</taxon>
        <taxon>Rhabditida</taxon>
        <taxon>Spirurina</taxon>
        <taxon>Oxyuridomorpha</taxon>
        <taxon>Oxyuroidea</taxon>
        <taxon>Oxyuridae</taxon>
        <taxon>Syphacia</taxon>
    </lineage>
</organism>
<dbReference type="PRINTS" id="PR01039">
    <property type="entry name" value="TRNASYNTHTRP"/>
</dbReference>
<comment type="subcellular location">
    <subcellularLocation>
        <location evidence="1">Mitochondrion</location>
    </subcellularLocation>
</comment>
<evidence type="ECO:0000256" key="4">
    <source>
        <dbReference type="ARBA" id="ARBA00022598"/>
    </source>
</evidence>
<dbReference type="EC" id="6.1.1.2" evidence="3"/>
<dbReference type="InterPro" id="IPR014729">
    <property type="entry name" value="Rossmann-like_a/b/a_fold"/>
</dbReference>
<evidence type="ECO:0000256" key="7">
    <source>
        <dbReference type="ARBA" id="ARBA00022917"/>
    </source>
</evidence>
<dbReference type="GO" id="GO:0004830">
    <property type="term" value="F:tryptophan-tRNA ligase activity"/>
    <property type="evidence" value="ECO:0007669"/>
    <property type="project" value="UniProtKB-EC"/>
</dbReference>
<dbReference type="STRING" id="451379.A0A0N5ALT1"/>
<dbReference type="GO" id="GO:0070183">
    <property type="term" value="P:mitochondrial tryptophanyl-tRNA aminoacylation"/>
    <property type="evidence" value="ECO:0007669"/>
    <property type="project" value="TreeGrafter"/>
</dbReference>
<evidence type="ECO:0000256" key="3">
    <source>
        <dbReference type="ARBA" id="ARBA00013161"/>
    </source>
</evidence>
<evidence type="ECO:0000256" key="1">
    <source>
        <dbReference type="ARBA" id="ARBA00004173"/>
    </source>
</evidence>
<keyword evidence="8 10" id="KW-0030">Aminoacyl-tRNA synthetase</keyword>
<evidence type="ECO:0000256" key="9">
    <source>
        <dbReference type="ARBA" id="ARBA00030268"/>
    </source>
</evidence>
<evidence type="ECO:0000256" key="5">
    <source>
        <dbReference type="ARBA" id="ARBA00022741"/>
    </source>
</evidence>
<dbReference type="InterPro" id="IPR002306">
    <property type="entry name" value="Trp-tRNA-ligase"/>
</dbReference>
<feature type="compositionally biased region" description="Basic residues" evidence="11">
    <location>
        <begin position="218"/>
        <end position="228"/>
    </location>
</feature>
<dbReference type="PROSITE" id="PS00178">
    <property type="entry name" value="AA_TRNA_LIGASE_I"/>
    <property type="match status" value="1"/>
</dbReference>
<dbReference type="WBParaSite" id="SMUV_0000550801-mRNA-1">
    <property type="protein sequence ID" value="SMUV_0000550801-mRNA-1"/>
    <property type="gene ID" value="SMUV_0000550801"/>
</dbReference>
<dbReference type="CDD" id="cd00806">
    <property type="entry name" value="TrpRS_core"/>
    <property type="match status" value="1"/>
</dbReference>
<dbReference type="PANTHER" id="PTHR43766">
    <property type="entry name" value="TRYPTOPHAN--TRNA LIGASE, MITOCHONDRIAL"/>
    <property type="match status" value="1"/>
</dbReference>
<keyword evidence="4 10" id="KW-0436">Ligase</keyword>
<dbReference type="Gene3D" id="3.40.50.620">
    <property type="entry name" value="HUPs"/>
    <property type="match status" value="1"/>
</dbReference>
<keyword evidence="5 10" id="KW-0547">Nucleotide-binding</keyword>
<dbReference type="SUPFAM" id="SSF52374">
    <property type="entry name" value="Nucleotidylyl transferase"/>
    <property type="match status" value="1"/>
</dbReference>
<dbReference type="Gene3D" id="1.10.240.10">
    <property type="entry name" value="Tyrosyl-Transfer RNA Synthetase"/>
    <property type="match status" value="1"/>
</dbReference>
<dbReference type="InterPro" id="IPR002305">
    <property type="entry name" value="aa-tRNA-synth_Ic"/>
</dbReference>
<evidence type="ECO:0000256" key="11">
    <source>
        <dbReference type="SAM" id="MobiDB-lite"/>
    </source>
</evidence>
<dbReference type="FunFam" id="1.10.240.10:FF:000002">
    <property type="entry name" value="Tryptophan--tRNA ligase"/>
    <property type="match status" value="1"/>
</dbReference>
<accession>A0A0N5ALT1</accession>
<keyword evidence="12" id="KW-1185">Reference proteome</keyword>